<evidence type="ECO:0000313" key="2">
    <source>
        <dbReference type="Proteomes" id="UP001501126"/>
    </source>
</evidence>
<proteinExistence type="predicted"/>
<name>A0ABN1MT95_9FLAO</name>
<dbReference type="RefSeq" id="WP_343789432.1">
    <property type="nucleotide sequence ID" value="NZ_BAAAFH010000022.1"/>
</dbReference>
<sequence>MKAYSYILILMTLLLATCQKEFPKLPESQVTPVFYAKGMIDGKEIEFRAGDDNFIMSSLLWNWNNVPVYRGELHNSENSFIVDLFEGNLLRQATYNELTQGGAFGCAYLSSGEVLAGVAVDNLIQSSGIGTGVWVLNDTTEGQEVAFYEPGRYNLSLSIPGSITYELKNEVIVGYELPYRFRLGAEIQNQIVTLQITENSTEISQVEWSYGMQSALTTGAVQQFQVLNGSVEVIAKVTFSDGAVRERRILVGQGNAVSIEDYVYFIESQLVRYFDYKVDVKIRLGEEKYTTIDVEQNEAAVAVLENELFKDMVTGEQVLKLKMTMTLNLRRESDGGITESVIESIIAMPVVE</sequence>
<accession>A0ABN1MT95</accession>
<organism evidence="1 2">
    <name type="scientific">Wandonia haliotis</name>
    <dbReference type="NCBI Taxonomy" id="574963"/>
    <lineage>
        <taxon>Bacteria</taxon>
        <taxon>Pseudomonadati</taxon>
        <taxon>Bacteroidota</taxon>
        <taxon>Flavobacteriia</taxon>
        <taxon>Flavobacteriales</taxon>
        <taxon>Crocinitomicaceae</taxon>
        <taxon>Wandonia</taxon>
    </lineage>
</organism>
<reference evidence="1 2" key="1">
    <citation type="journal article" date="2019" name="Int. J. Syst. Evol. Microbiol.">
        <title>The Global Catalogue of Microorganisms (GCM) 10K type strain sequencing project: providing services to taxonomists for standard genome sequencing and annotation.</title>
        <authorList>
            <consortium name="The Broad Institute Genomics Platform"/>
            <consortium name="The Broad Institute Genome Sequencing Center for Infectious Disease"/>
            <person name="Wu L."/>
            <person name="Ma J."/>
        </authorList>
    </citation>
    <scope>NUCLEOTIDE SEQUENCE [LARGE SCALE GENOMIC DNA]</scope>
    <source>
        <strain evidence="1 2">JCM 16083</strain>
    </source>
</reference>
<keyword evidence="2" id="KW-1185">Reference proteome</keyword>
<gene>
    <name evidence="1" type="ORF">GCM10009118_29010</name>
</gene>
<comment type="caution">
    <text evidence="1">The sequence shown here is derived from an EMBL/GenBank/DDBJ whole genome shotgun (WGS) entry which is preliminary data.</text>
</comment>
<dbReference type="Proteomes" id="UP001501126">
    <property type="component" value="Unassembled WGS sequence"/>
</dbReference>
<evidence type="ECO:0000313" key="1">
    <source>
        <dbReference type="EMBL" id="GAA0876491.1"/>
    </source>
</evidence>
<protein>
    <submittedName>
        <fullName evidence="1">Uncharacterized protein</fullName>
    </submittedName>
</protein>
<dbReference type="EMBL" id="BAAAFH010000022">
    <property type="protein sequence ID" value="GAA0876491.1"/>
    <property type="molecule type" value="Genomic_DNA"/>
</dbReference>